<dbReference type="PROSITE" id="PS51379">
    <property type="entry name" value="4FE4S_FER_2"/>
    <property type="match status" value="2"/>
</dbReference>
<evidence type="ECO:0000259" key="4">
    <source>
        <dbReference type="PROSITE" id="PS51379"/>
    </source>
</evidence>
<dbReference type="PROSITE" id="PS00198">
    <property type="entry name" value="4FE4S_FER_1"/>
    <property type="match status" value="1"/>
</dbReference>
<dbReference type="Proteomes" id="UP000076268">
    <property type="component" value="Unassembled WGS sequence"/>
</dbReference>
<feature type="domain" description="4Fe-4S ferredoxin-type" evidence="4">
    <location>
        <begin position="317"/>
        <end position="346"/>
    </location>
</feature>
<dbReference type="OrthoDB" id="5422255at2"/>
<comment type="caution">
    <text evidence="5">The sequence shown here is derived from an EMBL/GenBank/DDBJ whole genome shotgun (WGS) entry which is preliminary data.</text>
</comment>
<dbReference type="EMBL" id="LSGP01000001">
    <property type="protein sequence ID" value="KYZ78112.1"/>
    <property type="molecule type" value="Genomic_DNA"/>
</dbReference>
<evidence type="ECO:0000256" key="3">
    <source>
        <dbReference type="ARBA" id="ARBA00023014"/>
    </source>
</evidence>
<evidence type="ECO:0000256" key="2">
    <source>
        <dbReference type="ARBA" id="ARBA00023004"/>
    </source>
</evidence>
<dbReference type="STRING" id="1794912.AXX12_00770"/>
<organism evidence="5 6">
    <name type="scientific">Anaerosporomusa subterranea</name>
    <dbReference type="NCBI Taxonomy" id="1794912"/>
    <lineage>
        <taxon>Bacteria</taxon>
        <taxon>Bacillati</taxon>
        <taxon>Bacillota</taxon>
        <taxon>Negativicutes</taxon>
        <taxon>Acetonemataceae</taxon>
        <taxon>Anaerosporomusa</taxon>
    </lineage>
</organism>
<keyword evidence="6" id="KW-1185">Reference proteome</keyword>
<gene>
    <name evidence="5" type="ORF">AXX12_00770</name>
</gene>
<dbReference type="Pfam" id="PF12838">
    <property type="entry name" value="Fer4_7"/>
    <property type="match status" value="1"/>
</dbReference>
<keyword evidence="1" id="KW-0479">Metal-binding</keyword>
<dbReference type="InterPro" id="IPR017896">
    <property type="entry name" value="4Fe4S_Fe-S-bd"/>
</dbReference>
<reference evidence="5 6" key="1">
    <citation type="submission" date="2016-02" db="EMBL/GenBank/DDBJ databases">
        <title>Anaerosporomusa subterraneum gen. nov., sp. nov., a spore-forming obligate anaerobe isolated from saprolite.</title>
        <authorList>
            <person name="Choi J.K."/>
            <person name="Shah M."/>
            <person name="Yee N."/>
        </authorList>
    </citation>
    <scope>NUCLEOTIDE SEQUENCE [LARGE SCALE GENOMIC DNA]</scope>
    <source>
        <strain evidence="5 6">RU4</strain>
    </source>
</reference>
<name>A0A154BVZ3_ANASB</name>
<dbReference type="RefSeq" id="WP_066236791.1">
    <property type="nucleotide sequence ID" value="NZ_LSGP01000001.1"/>
</dbReference>
<dbReference type="Gene3D" id="3.30.70.20">
    <property type="match status" value="1"/>
</dbReference>
<dbReference type="GO" id="GO:0051536">
    <property type="term" value="F:iron-sulfur cluster binding"/>
    <property type="evidence" value="ECO:0007669"/>
    <property type="project" value="UniProtKB-KW"/>
</dbReference>
<dbReference type="SUPFAM" id="SSF54862">
    <property type="entry name" value="4Fe-4S ferredoxins"/>
    <property type="match status" value="1"/>
</dbReference>
<dbReference type="AlphaFoldDB" id="A0A154BVZ3"/>
<evidence type="ECO:0000256" key="1">
    <source>
        <dbReference type="ARBA" id="ARBA00022723"/>
    </source>
</evidence>
<feature type="domain" description="4Fe-4S ferredoxin-type" evidence="4">
    <location>
        <begin position="283"/>
        <end position="312"/>
    </location>
</feature>
<dbReference type="GO" id="GO:0046872">
    <property type="term" value="F:metal ion binding"/>
    <property type="evidence" value="ECO:0007669"/>
    <property type="project" value="UniProtKB-KW"/>
</dbReference>
<dbReference type="InterPro" id="IPR017900">
    <property type="entry name" value="4Fe4S_Fe_S_CS"/>
</dbReference>
<evidence type="ECO:0000313" key="5">
    <source>
        <dbReference type="EMBL" id="KYZ78112.1"/>
    </source>
</evidence>
<sequence>MGHIVNSEREYVLLQRRLDQNLTGAPFSPVFIEILKLLFSPAEANLARQIPLRPTRLQDLARKLCLPLEKLRERITSMAERGLVLDFEHKGQSYVVLAPVVIGFFEFVFMRTRTELPMTELARLFEEYMFQDDRFARSIFSSQTQLGRTMVREESLPETDFSEVLDWEKASSAIESAAFVGVSLCACRHKASHLGKSCSAPQRTCLTFNTSGQMLVQRGMAEAISQAEALAILAECKAMGLVQIADNVQKQVGFLCNCCGCCCGMLQAIRTLDIHNAVITSNWLVAINSPTCKGCGLCAKACPIGAIHMEEQDSKPAQAVCTPELCLGCGVCYTACKFGSITMQKRAQQVLVPETTFDRLAAMAIERGKLANFLFDDPTRLSHRALGRLASVIEQSAPVKTLLAIKPLKSVFLNALQRGISGR</sequence>
<protein>
    <submittedName>
        <fullName evidence="5">4Fe-4S ferredoxin</fullName>
    </submittedName>
</protein>
<keyword evidence="2" id="KW-0408">Iron</keyword>
<proteinExistence type="predicted"/>
<evidence type="ECO:0000313" key="6">
    <source>
        <dbReference type="Proteomes" id="UP000076268"/>
    </source>
</evidence>
<keyword evidence="3" id="KW-0411">Iron-sulfur</keyword>
<accession>A0A154BVZ3</accession>